<evidence type="ECO:0008006" key="4">
    <source>
        <dbReference type="Google" id="ProtNLM"/>
    </source>
</evidence>
<keyword evidence="1" id="KW-0812">Transmembrane</keyword>
<gene>
    <name evidence="2" type="ORF">SDRG_00449</name>
</gene>
<protein>
    <recommendedName>
        <fullName evidence="4">DUF2723 domain-containing protein</fullName>
    </recommendedName>
</protein>
<keyword evidence="1" id="KW-1133">Transmembrane helix</keyword>
<dbReference type="PANTHER" id="PTHR16214:SF3">
    <property type="entry name" value="TRANSMEMBRANE PROTEIN 260"/>
    <property type="match status" value="1"/>
</dbReference>
<dbReference type="InterPro" id="IPR021280">
    <property type="entry name" value="TMEM260-like"/>
</dbReference>
<dbReference type="Pfam" id="PF11028">
    <property type="entry name" value="TMEM260-like"/>
    <property type="match status" value="1"/>
</dbReference>
<accession>T0R8C8</accession>
<feature type="transmembrane region" description="Helical" evidence="1">
    <location>
        <begin position="98"/>
        <end position="118"/>
    </location>
</feature>
<dbReference type="OMA" id="HSVNLMC"/>
<dbReference type="EMBL" id="JH767132">
    <property type="protein sequence ID" value="EQC42725.1"/>
    <property type="molecule type" value="Genomic_DNA"/>
</dbReference>
<organism evidence="2 3">
    <name type="scientific">Saprolegnia diclina (strain VS20)</name>
    <dbReference type="NCBI Taxonomy" id="1156394"/>
    <lineage>
        <taxon>Eukaryota</taxon>
        <taxon>Sar</taxon>
        <taxon>Stramenopiles</taxon>
        <taxon>Oomycota</taxon>
        <taxon>Saprolegniomycetes</taxon>
        <taxon>Saprolegniales</taxon>
        <taxon>Saprolegniaceae</taxon>
        <taxon>Saprolegnia</taxon>
    </lineage>
</organism>
<reference evidence="2 3" key="1">
    <citation type="submission" date="2012-04" db="EMBL/GenBank/DDBJ databases">
        <title>The Genome Sequence of Saprolegnia declina VS20.</title>
        <authorList>
            <consortium name="The Broad Institute Genome Sequencing Platform"/>
            <person name="Russ C."/>
            <person name="Nusbaum C."/>
            <person name="Tyler B."/>
            <person name="van West P."/>
            <person name="Dieguez-Uribeondo J."/>
            <person name="de Bruijn I."/>
            <person name="Tripathy S."/>
            <person name="Jiang R."/>
            <person name="Young S.K."/>
            <person name="Zeng Q."/>
            <person name="Gargeya S."/>
            <person name="Fitzgerald M."/>
            <person name="Haas B."/>
            <person name="Abouelleil A."/>
            <person name="Alvarado L."/>
            <person name="Arachchi H.M."/>
            <person name="Berlin A."/>
            <person name="Chapman S.B."/>
            <person name="Goldberg J."/>
            <person name="Griggs A."/>
            <person name="Gujja S."/>
            <person name="Hansen M."/>
            <person name="Howarth C."/>
            <person name="Imamovic A."/>
            <person name="Larimer J."/>
            <person name="McCowen C."/>
            <person name="Montmayeur A."/>
            <person name="Murphy C."/>
            <person name="Neiman D."/>
            <person name="Pearson M."/>
            <person name="Priest M."/>
            <person name="Roberts A."/>
            <person name="Saif S."/>
            <person name="Shea T."/>
            <person name="Sisk P."/>
            <person name="Sykes S."/>
            <person name="Wortman J."/>
            <person name="Nusbaum C."/>
            <person name="Birren B."/>
        </authorList>
    </citation>
    <scope>NUCLEOTIDE SEQUENCE [LARGE SCALE GENOMIC DNA]</scope>
    <source>
        <strain evidence="2 3">VS20</strain>
    </source>
</reference>
<feature type="transmembrane region" description="Helical" evidence="1">
    <location>
        <begin position="330"/>
        <end position="348"/>
    </location>
</feature>
<dbReference type="GeneID" id="19941176"/>
<keyword evidence="1" id="KW-0472">Membrane</keyword>
<evidence type="ECO:0000313" key="2">
    <source>
        <dbReference type="EMBL" id="EQC42725.1"/>
    </source>
</evidence>
<evidence type="ECO:0000313" key="3">
    <source>
        <dbReference type="Proteomes" id="UP000030762"/>
    </source>
</evidence>
<feature type="transmembrane region" description="Helical" evidence="1">
    <location>
        <begin position="228"/>
        <end position="245"/>
    </location>
</feature>
<dbReference type="InParanoid" id="T0R8C8"/>
<dbReference type="RefSeq" id="XP_008604148.1">
    <property type="nucleotide sequence ID" value="XM_008605926.1"/>
</dbReference>
<dbReference type="OrthoDB" id="197432at2759"/>
<feature type="transmembrane region" description="Helical" evidence="1">
    <location>
        <begin position="130"/>
        <end position="155"/>
    </location>
</feature>
<dbReference type="AlphaFoldDB" id="T0R8C8"/>
<keyword evidence="3" id="KW-1185">Reference proteome</keyword>
<dbReference type="PANTHER" id="PTHR16214">
    <property type="entry name" value="TRANSMEMBRANE PROTEIN 260"/>
    <property type="match status" value="1"/>
</dbReference>
<dbReference type="VEuPathDB" id="FungiDB:SDRG_00449"/>
<sequence length="738" mass="81604">MQRRKSSKRSAPAAMAYSLEEATCKGPITWADPVLAVLLATTLGVYGATLYPSVAGGDSGELLAEACHLGVAHPPGYPLYSMLNHVVMQLLPGGPSKAWRANAFSAACDGLCAIYIYWSTLLWLPRYYDVWMVRCAGATAAIGFALSPLVWTYAVGAEVFSLNNAFAGALLYVLLRFATVSSPWPLAYVGAILCGLALTNQHTIVLFELPLIPWVLWTLRATLSLRRLGLLCLCFLVGLAPYVYLPLTSFLQPQPGSWGDVTSFSGFVHHLRRGDYGTFRLFSTEKETEGLYERLVLYFADLVQREGSYVVAPLAVVGCVASLRHAAGPVVLAMYLVYILGFHALANLPLTEGLLYGVHMRFWQQPNVLAFTYAGVGLGTLLQALPTRPTWRLAIGATCAVGAGVGQYLRWHDLCDQSSASYIAQYAKALLAPLPKNALVLINYDLQWTSMRYLTRCEGYRPDLTIINLSMMTYAWFGTKHTQYPELIFPGSHLVPASASQNGGFSLLQLLNANAKRYRKAGIYLGGQLNYKDTDLLRAYTFVPHGLLDKLHKSSQPVYRRLETWHAQMTATLRVVHRHLPSLPPPSRYNDETWEWTIARDYHMKKLSLATFLLDETIKANGSIAWLAEAAKPMEHSLLFEPKQFWTDDLLKNLGLAYAYIVKSPETFPAEATDVLLPHVGASVSDATNWKDRASARMLEVWHMWLQLPSAKRDPGYAAIQGIVGQFLPSSAGHTPST</sequence>
<proteinExistence type="predicted"/>
<name>T0R8C8_SAPDV</name>
<dbReference type="Proteomes" id="UP000030762">
    <property type="component" value="Unassembled WGS sequence"/>
</dbReference>
<dbReference type="InterPro" id="IPR052724">
    <property type="entry name" value="GT117_domain-containing"/>
</dbReference>
<dbReference type="eggNOG" id="ENOG502QSIA">
    <property type="taxonomic scope" value="Eukaryota"/>
</dbReference>
<feature type="transmembrane region" description="Helical" evidence="1">
    <location>
        <begin position="368"/>
        <end position="386"/>
    </location>
</feature>
<evidence type="ECO:0000256" key="1">
    <source>
        <dbReference type="SAM" id="Phobius"/>
    </source>
</evidence>